<accession>A0A3R9N386</accession>
<dbReference type="Pfam" id="PF06527">
    <property type="entry name" value="TniQ"/>
    <property type="match status" value="1"/>
</dbReference>
<evidence type="ECO:0000313" key="3">
    <source>
        <dbReference type="Proteomes" id="UP000280066"/>
    </source>
</evidence>
<dbReference type="RefSeq" id="WP_125433810.1">
    <property type="nucleotide sequence ID" value="NZ_RWIS01000024.1"/>
</dbReference>
<dbReference type="EMBL" id="RWIS01000024">
    <property type="protein sequence ID" value="RSK23846.1"/>
    <property type="molecule type" value="Genomic_DNA"/>
</dbReference>
<organism evidence="2 3">
    <name type="scientific">Hymenobacter metallilatus</name>
    <dbReference type="NCBI Taxonomy" id="2493666"/>
    <lineage>
        <taxon>Bacteria</taxon>
        <taxon>Pseudomonadati</taxon>
        <taxon>Bacteroidota</taxon>
        <taxon>Cytophagia</taxon>
        <taxon>Cytophagales</taxon>
        <taxon>Hymenobacteraceae</taxon>
        <taxon>Hymenobacter</taxon>
    </lineage>
</organism>
<dbReference type="InterPro" id="IPR009492">
    <property type="entry name" value="TniQ"/>
</dbReference>
<gene>
    <name evidence="2" type="ORF">EI290_22030</name>
</gene>
<reference evidence="2 3" key="1">
    <citation type="submission" date="2018-12" db="EMBL/GenBank/DDBJ databases">
        <authorList>
            <person name="Feng G."/>
            <person name="Zhu H."/>
        </authorList>
    </citation>
    <scope>NUCLEOTIDE SEQUENCE [LARGE SCALE GENOMIC DNA]</scope>
    <source>
        <strain evidence="2 3">9PBR-2</strain>
    </source>
</reference>
<dbReference type="Proteomes" id="UP000280066">
    <property type="component" value="Unassembled WGS sequence"/>
</dbReference>
<dbReference type="OrthoDB" id="9036115at2"/>
<proteinExistence type="predicted"/>
<evidence type="ECO:0000313" key="2">
    <source>
        <dbReference type="EMBL" id="RSK23846.1"/>
    </source>
</evidence>
<feature type="domain" description="TniQ" evidence="1">
    <location>
        <begin position="11"/>
        <end position="150"/>
    </location>
</feature>
<comment type="caution">
    <text evidence="2">The sequence shown here is derived from an EMBL/GenBank/DDBJ whole genome shotgun (WGS) entry which is preliminary data.</text>
</comment>
<name>A0A3R9N386_9BACT</name>
<evidence type="ECO:0000259" key="1">
    <source>
        <dbReference type="Pfam" id="PF06527"/>
    </source>
</evidence>
<dbReference type="AlphaFoldDB" id="A0A3R9N386"/>
<sequence length="331" mass="38309">MSFDSGDRWPAFVLPKEDELLSSWLLRNIHAHHMKAHSFCKIVWPSLAFWNRDLDRMAHPQVWQLMARKVGISAARSYQTTLASYEGLLFKRAFFKGAASWILPLGIYHRTYTHYGMQFCPSCLRRDGITPYYRRWWRLALAVGCPKCGCWLLDACPFCERPVMFHRGEIGRKNELAAYPLSCCTSCYTDLADLQSEQLPAQLLSHQQQWYQRLAVSTEGQGQYEYFDVLHQVLMLLSSKRPSLQRFQRAVAENAGVAFYQPSGGFENRIEALRVDDRRRIVGQAVWLLDEWPFRLQEVIRSTNTRLSAILSERHHLPAAFVAEMLSVQTG</sequence>
<keyword evidence="3" id="KW-1185">Reference proteome</keyword>
<protein>
    <recommendedName>
        <fullName evidence="1">TniQ domain-containing protein</fullName>
    </recommendedName>
</protein>